<evidence type="ECO:0000256" key="7">
    <source>
        <dbReference type="ARBA" id="ARBA00066594"/>
    </source>
</evidence>
<evidence type="ECO:0000313" key="10">
    <source>
        <dbReference type="Proteomes" id="UP000231322"/>
    </source>
</evidence>
<dbReference type="AlphaFoldDB" id="A0A2G7HKD2"/>
<dbReference type="CDD" id="cd06815">
    <property type="entry name" value="PLPDE_III_AR_like_1"/>
    <property type="match status" value="1"/>
</dbReference>
<evidence type="ECO:0000256" key="3">
    <source>
        <dbReference type="ARBA" id="ARBA00011738"/>
    </source>
</evidence>
<sequence>MDKSYPCVEINLKNIAHNIRQLIDLCNIKEIKPVIVTKSFCAEKLVVETIIKEGIKTIADARMKNLMKIQDLKCEKLLLRIPMKSEVTKVIEYSDISLNSELEIIKELSKEARKVNKIHKIILMVDLGDLREGVLPKDALSTVKEIIKLPNLKFIGLGTNLTCYGGVIPDENNLGKLLEIKNQIEKELKIKVSIVSGGNSSSLHMIVNDSIPKGINQLRIGEAVILGTETAYGQKLNDFYEDSITLVGEIIELKEKPSMPEGNIGLDAFGNKPSFKDKGIMKRAILALGQQDIKLDGLISKDNEIEILGASSDHLLLDLTKCKNQYKIGDTVEFNMNYGCLLTAMTSEYVTKYSK</sequence>
<accession>A0A2G7HKD2</accession>
<feature type="domain" description="Alanine racemase N-terminal" evidence="8">
    <location>
        <begin position="10"/>
        <end position="224"/>
    </location>
</feature>
<reference evidence="9 10" key="1">
    <citation type="submission" date="2017-10" db="EMBL/GenBank/DDBJ databases">
        <title>Reclassification of Eubacterium combesii and discrepancies in the nomenclature of botulinum neurotoxin producing clostridia. Request for an Opinion.</title>
        <authorList>
            <person name="Dobritsa A.P."/>
            <person name="Kutumbaka K.K."/>
            <person name="Samadpour M."/>
        </authorList>
    </citation>
    <scope>NUCLEOTIDE SEQUENCE [LARGE SCALE GENOMIC DNA]</scope>
    <source>
        <strain evidence="9 10">DSM 20696</strain>
    </source>
</reference>
<dbReference type="RefSeq" id="WP_099838014.1">
    <property type="nucleotide sequence ID" value="NZ_PEIK01000002.1"/>
</dbReference>
<keyword evidence="5" id="KW-0413">Isomerase</keyword>
<name>A0A2G7HKD2_9CLOT</name>
<evidence type="ECO:0000259" key="8">
    <source>
        <dbReference type="Pfam" id="PF01168"/>
    </source>
</evidence>
<dbReference type="InterPro" id="IPR001608">
    <property type="entry name" value="Ala_racemase_N"/>
</dbReference>
<dbReference type="GO" id="GO:0050157">
    <property type="term" value="F:ornithine racemase activity"/>
    <property type="evidence" value="ECO:0007669"/>
    <property type="project" value="UniProtKB-EC"/>
</dbReference>
<dbReference type="GO" id="GO:0030170">
    <property type="term" value="F:pyridoxal phosphate binding"/>
    <property type="evidence" value="ECO:0007669"/>
    <property type="project" value="TreeGrafter"/>
</dbReference>
<dbReference type="SUPFAM" id="SSF51419">
    <property type="entry name" value="PLP-binding barrel"/>
    <property type="match status" value="1"/>
</dbReference>
<comment type="similarity">
    <text evidence="2">Belongs to the alanine racemase family.</text>
</comment>
<dbReference type="PANTHER" id="PTHR30511">
    <property type="entry name" value="ALANINE RACEMASE"/>
    <property type="match status" value="1"/>
</dbReference>
<dbReference type="Pfam" id="PF01168">
    <property type="entry name" value="Ala_racemase_N"/>
    <property type="match status" value="1"/>
</dbReference>
<dbReference type="GO" id="GO:0005829">
    <property type="term" value="C:cytosol"/>
    <property type="evidence" value="ECO:0007669"/>
    <property type="project" value="TreeGrafter"/>
</dbReference>
<dbReference type="FunFam" id="3.20.20.10:FF:000013">
    <property type="entry name" value="Alanine/ornithine racemase family PLP-dependent enzyme"/>
    <property type="match status" value="1"/>
</dbReference>
<dbReference type="InterPro" id="IPR000821">
    <property type="entry name" value="Ala_racemase"/>
</dbReference>
<comment type="subunit">
    <text evidence="3">Homodimer.</text>
</comment>
<evidence type="ECO:0000256" key="1">
    <source>
        <dbReference type="ARBA" id="ARBA00001933"/>
    </source>
</evidence>
<dbReference type="PANTHER" id="PTHR30511:SF3">
    <property type="entry name" value="LYSINE RACEMASE"/>
    <property type="match status" value="1"/>
</dbReference>
<evidence type="ECO:0000256" key="4">
    <source>
        <dbReference type="ARBA" id="ARBA00022898"/>
    </source>
</evidence>
<evidence type="ECO:0000256" key="5">
    <source>
        <dbReference type="ARBA" id="ARBA00023235"/>
    </source>
</evidence>
<keyword evidence="10" id="KW-1185">Reference proteome</keyword>
<dbReference type="Gene3D" id="3.20.20.10">
    <property type="entry name" value="Alanine racemase"/>
    <property type="match status" value="1"/>
</dbReference>
<gene>
    <name evidence="9" type="ORF">CS538_03325</name>
</gene>
<organism evidence="9 10">
    <name type="scientific">Clostridium combesii</name>
    <dbReference type="NCBI Taxonomy" id="39481"/>
    <lineage>
        <taxon>Bacteria</taxon>
        <taxon>Bacillati</taxon>
        <taxon>Bacillota</taxon>
        <taxon>Clostridia</taxon>
        <taxon>Eubacteriales</taxon>
        <taxon>Clostridiaceae</taxon>
        <taxon>Clostridium</taxon>
    </lineage>
</organism>
<comment type="cofactor">
    <cofactor evidence="1">
        <name>pyridoxal 5'-phosphate</name>
        <dbReference type="ChEBI" id="CHEBI:597326"/>
    </cofactor>
</comment>
<dbReference type="EC" id="5.1.1.12" evidence="7"/>
<dbReference type="InterPro" id="IPR029066">
    <property type="entry name" value="PLP-binding_barrel"/>
</dbReference>
<evidence type="ECO:0000256" key="6">
    <source>
        <dbReference type="ARBA" id="ARBA00051193"/>
    </source>
</evidence>
<dbReference type="EMBL" id="PEIK01000002">
    <property type="protein sequence ID" value="PIH05534.1"/>
    <property type="molecule type" value="Genomic_DNA"/>
</dbReference>
<dbReference type="GO" id="GO:0008784">
    <property type="term" value="F:alanine racemase activity"/>
    <property type="evidence" value="ECO:0007669"/>
    <property type="project" value="TreeGrafter"/>
</dbReference>
<keyword evidence="4" id="KW-0663">Pyridoxal phosphate</keyword>
<dbReference type="Proteomes" id="UP000231322">
    <property type="component" value="Unassembled WGS sequence"/>
</dbReference>
<proteinExistence type="inferred from homology"/>
<comment type="caution">
    <text evidence="9">The sequence shown here is derived from an EMBL/GenBank/DDBJ whole genome shotgun (WGS) entry which is preliminary data.</text>
</comment>
<evidence type="ECO:0000256" key="2">
    <source>
        <dbReference type="ARBA" id="ARBA00007880"/>
    </source>
</evidence>
<protein>
    <recommendedName>
        <fullName evidence="7">ornithine racemase</fullName>
        <ecNumber evidence="7">5.1.1.12</ecNumber>
    </recommendedName>
</protein>
<dbReference type="NCBIfam" id="NF040742">
    <property type="entry name" value="racem_Orr"/>
    <property type="match status" value="1"/>
</dbReference>
<evidence type="ECO:0000313" key="9">
    <source>
        <dbReference type="EMBL" id="PIH05534.1"/>
    </source>
</evidence>
<dbReference type="GO" id="GO:0016829">
    <property type="term" value="F:lyase activity"/>
    <property type="evidence" value="ECO:0007669"/>
    <property type="project" value="UniProtKB-ARBA"/>
</dbReference>
<comment type="catalytic activity">
    <reaction evidence="6">
        <text>L-ornithine = D-ornithine</text>
        <dbReference type="Rhea" id="RHEA:11584"/>
        <dbReference type="ChEBI" id="CHEBI:46911"/>
        <dbReference type="ChEBI" id="CHEBI:57668"/>
        <dbReference type="EC" id="5.1.1.12"/>
    </reaction>
</comment>